<keyword evidence="6" id="KW-0539">Nucleus</keyword>
<dbReference type="EMBL" id="CAJNJQ010002111">
    <property type="protein sequence ID" value="CAE7161696.1"/>
    <property type="molecule type" value="Genomic_DNA"/>
</dbReference>
<evidence type="ECO:0000313" key="11">
    <source>
        <dbReference type="Proteomes" id="UP000663827"/>
    </source>
</evidence>
<dbReference type="AlphaFoldDB" id="A0A8H3E790"/>
<dbReference type="InterPro" id="IPR023332">
    <property type="entry name" value="Proteasome_alpha-type"/>
</dbReference>
<evidence type="ECO:0000313" key="10">
    <source>
        <dbReference type="EMBL" id="CAE7161696.1"/>
    </source>
</evidence>
<evidence type="ECO:0000259" key="9">
    <source>
        <dbReference type="PROSITE" id="PS51207"/>
    </source>
</evidence>
<comment type="caution">
    <text evidence="10">The sequence shown here is derived from an EMBL/GenBank/DDBJ whole genome shotgun (WGS) entry which is preliminary data.</text>
</comment>
<evidence type="ECO:0000256" key="8">
    <source>
        <dbReference type="SAM" id="MobiDB-lite"/>
    </source>
</evidence>
<dbReference type="Proteomes" id="UP000663827">
    <property type="component" value="Unassembled WGS sequence"/>
</dbReference>
<evidence type="ECO:0000256" key="2">
    <source>
        <dbReference type="ARBA" id="ARBA00004123"/>
    </source>
</evidence>
<gene>
    <name evidence="10" type="ORF">RDB_LOCUS100519</name>
</gene>
<comment type="similarity">
    <text evidence="7">Belongs to the peptidase T1A family.</text>
</comment>
<dbReference type="SUPFAM" id="SSF56235">
    <property type="entry name" value="N-terminal nucleophile aminohydrolases (Ntn hydrolases)"/>
    <property type="match status" value="1"/>
</dbReference>
<protein>
    <recommendedName>
        <fullName evidence="9">PXA domain-containing protein</fullName>
    </recommendedName>
</protein>
<dbReference type="InterPro" id="IPR000426">
    <property type="entry name" value="Proteasome_asu_N"/>
</dbReference>
<feature type="compositionally biased region" description="Polar residues" evidence="8">
    <location>
        <begin position="353"/>
        <end position="365"/>
    </location>
</feature>
<dbReference type="Gene3D" id="3.60.20.10">
    <property type="entry name" value="Glutamine Phosphoribosylpyrophosphate, subunit 1, domain 1"/>
    <property type="match status" value="1"/>
</dbReference>
<dbReference type="PANTHER" id="PTHR11599">
    <property type="entry name" value="PROTEASOME SUBUNIT ALPHA/BETA"/>
    <property type="match status" value="1"/>
</dbReference>
<evidence type="ECO:0000256" key="7">
    <source>
        <dbReference type="PROSITE-ProRule" id="PRU00808"/>
    </source>
</evidence>
<feature type="region of interest" description="Disordered" evidence="8">
    <location>
        <begin position="646"/>
        <end position="669"/>
    </location>
</feature>
<dbReference type="FunFam" id="3.60.20.10:FF:000028">
    <property type="entry name" value="Proteasome subunit alpha type"/>
    <property type="match status" value="1"/>
</dbReference>
<reference evidence="10" key="1">
    <citation type="submission" date="2021-01" db="EMBL/GenBank/DDBJ databases">
        <authorList>
            <person name="Kaushik A."/>
        </authorList>
    </citation>
    <scope>NUCLEOTIDE SEQUENCE</scope>
    <source>
        <strain evidence="10">AG5</strain>
    </source>
</reference>
<comment type="subcellular location">
    <subcellularLocation>
        <location evidence="3">Cytoplasm</location>
    </subcellularLocation>
    <subcellularLocation>
        <location evidence="2">Nucleus</location>
    </subcellularLocation>
</comment>
<dbReference type="InterPro" id="IPR050115">
    <property type="entry name" value="Proteasome_alpha"/>
</dbReference>
<dbReference type="InterPro" id="IPR003114">
    <property type="entry name" value="Phox_assoc"/>
</dbReference>
<accession>A0A8H3E790</accession>
<keyword evidence="4" id="KW-0963">Cytoplasm</keyword>
<dbReference type="Pfam" id="PF00227">
    <property type="entry name" value="Proteasome"/>
    <property type="match status" value="1"/>
</dbReference>
<dbReference type="GO" id="GO:0005737">
    <property type="term" value="C:cytoplasm"/>
    <property type="evidence" value="ECO:0007669"/>
    <property type="project" value="UniProtKB-SubCell"/>
</dbReference>
<evidence type="ECO:0000256" key="3">
    <source>
        <dbReference type="ARBA" id="ARBA00004496"/>
    </source>
</evidence>
<dbReference type="InterPro" id="IPR001353">
    <property type="entry name" value="Proteasome_sua/b"/>
</dbReference>
<dbReference type="Pfam" id="PF02194">
    <property type="entry name" value="PXA"/>
    <property type="match status" value="1"/>
</dbReference>
<dbReference type="GO" id="GO:0005634">
    <property type="term" value="C:nucleus"/>
    <property type="evidence" value="ECO:0007669"/>
    <property type="project" value="UniProtKB-SubCell"/>
</dbReference>
<dbReference type="GO" id="GO:0019773">
    <property type="term" value="C:proteasome core complex, alpha-subunit complex"/>
    <property type="evidence" value="ECO:0007669"/>
    <property type="project" value="UniProtKB-UniRule"/>
</dbReference>
<evidence type="ECO:0000256" key="5">
    <source>
        <dbReference type="ARBA" id="ARBA00022942"/>
    </source>
</evidence>
<comment type="function">
    <text evidence="1">The proteasome is a multicatalytic proteinase complex which is characterized by its ability to cleave peptides with Arg, Phe, Tyr, Leu, and Glu adjacent to the leaving group at neutral or slightly basic pH. The proteasome has an ATP-dependent proteolytic activity.</text>
</comment>
<dbReference type="InterPro" id="IPR029055">
    <property type="entry name" value="Ntn_hydrolases_N"/>
</dbReference>
<sequence length="845" mass="93118">MPYVIDLWRLMRVLADASYIFPAPTLRPYLEQYVCRSRRSFSLTTFSPSGKLVQIEHALAVVAQGTTSLGIKATNGIVIATEKKSSSILVDESAIDKVCVICPNIGIVYSGMGPDYRVLTAKARKSAQAYWKMYGEYPPTRVLVQSIATVMQEATQSGGVRPFGVSLLVAGWDSHRGPTLYQVDPSGSFWAWKASAIGKNMTNAKTFLEKRYNDDISLEDAIHTALLTLKEGFEGQMTEKTIEIGVVTVPTAEEQAEVPAAGARVKPVFPCTSILNVATLTINLDIASPLFLGHVRIRGPQFGDDKYPVLSIIACMDGPLRSISWVSTKAGQQPVPEAVDSDLAKLAQRPPTVRSQSIRSGTSEPPKSKVPVSLARRLLFPTLPPTAPLPSILTLSLSEDDPALVELNKELYDFLALALRAFVQTWWGKITPRDRDLMPQITRAITHVIQDIERRASRIDLSDLVLRQVPTLIDLHLSDYRVASIRIDTAFKNTLPSPTVQGLFHMLQPHVAIQTNQEPGAAIISQIYLRQLVDNILRLSLPPEDWESETERCIVREIVACVVLGSMFKKLAQPWFLHQIILGLLKPSPPAQSESKESLARFHVPSVQVLVIFVFSAMQTISSLALSIISTFQYVMGLTHAANRAYERQKSPQRKSTSESVTSLASSVEGGTDAALEAIPETETSEDIFTPSLKLFGNLVQADNRLPVTSTLLLLQLSSRLCQPWFERLIPFMLSRMISPASLTTAIQAGKRALFPNDGWPGPAPAEPTVEEQLLLRERLEGRLSELCQPWLASVILGSSRKIQALTIKQALDPFSESAEINSHLLVMLLDLVVSELWPELSKPS</sequence>
<keyword evidence="5 7" id="KW-0647">Proteasome</keyword>
<name>A0A8H3E790_9AGAM</name>
<evidence type="ECO:0000256" key="1">
    <source>
        <dbReference type="ARBA" id="ARBA00002000"/>
    </source>
</evidence>
<proteinExistence type="inferred from homology"/>
<feature type="region of interest" description="Disordered" evidence="8">
    <location>
        <begin position="348"/>
        <end position="369"/>
    </location>
</feature>
<dbReference type="SMART" id="SM00948">
    <property type="entry name" value="Proteasome_A_N"/>
    <property type="match status" value="1"/>
</dbReference>
<dbReference type="PROSITE" id="PS51475">
    <property type="entry name" value="PROTEASOME_ALPHA_2"/>
    <property type="match status" value="1"/>
</dbReference>
<evidence type="ECO:0000256" key="6">
    <source>
        <dbReference type="ARBA" id="ARBA00023242"/>
    </source>
</evidence>
<evidence type="ECO:0000256" key="4">
    <source>
        <dbReference type="ARBA" id="ARBA00022490"/>
    </source>
</evidence>
<feature type="domain" description="PXA" evidence="9">
    <location>
        <begin position="406"/>
        <end position="589"/>
    </location>
</feature>
<feature type="compositionally biased region" description="Low complexity" evidence="8">
    <location>
        <begin position="658"/>
        <end position="669"/>
    </location>
</feature>
<dbReference type="SMART" id="SM00313">
    <property type="entry name" value="PXA"/>
    <property type="match status" value="1"/>
</dbReference>
<dbReference type="CDD" id="cd03750">
    <property type="entry name" value="proteasome_alpha_type_2"/>
    <property type="match status" value="1"/>
</dbReference>
<dbReference type="PROSITE" id="PS51207">
    <property type="entry name" value="PXA"/>
    <property type="match status" value="1"/>
</dbReference>
<dbReference type="GO" id="GO:0006511">
    <property type="term" value="P:ubiquitin-dependent protein catabolic process"/>
    <property type="evidence" value="ECO:0007669"/>
    <property type="project" value="InterPro"/>
</dbReference>
<organism evidence="10 11">
    <name type="scientific">Rhizoctonia solani</name>
    <dbReference type="NCBI Taxonomy" id="456999"/>
    <lineage>
        <taxon>Eukaryota</taxon>
        <taxon>Fungi</taxon>
        <taxon>Dikarya</taxon>
        <taxon>Basidiomycota</taxon>
        <taxon>Agaricomycotina</taxon>
        <taxon>Agaricomycetes</taxon>
        <taxon>Cantharellales</taxon>
        <taxon>Ceratobasidiaceae</taxon>
        <taxon>Rhizoctonia</taxon>
    </lineage>
</organism>